<dbReference type="PATRIC" id="fig|301375.6.peg.1156"/>
<evidence type="ECO:0000256" key="1">
    <source>
        <dbReference type="ARBA" id="ARBA00005534"/>
    </source>
</evidence>
<comment type="similarity">
    <text evidence="1">Belongs to the UPF0047 family.</text>
</comment>
<dbReference type="Gene3D" id="2.60.120.460">
    <property type="entry name" value="YjbQ-like"/>
    <property type="match status" value="1"/>
</dbReference>
<dbReference type="Proteomes" id="UP000053961">
    <property type="component" value="Unassembled WGS sequence"/>
</dbReference>
<sequence>MIVTEHVDFQTNGNAEMKDLTAKVAAAVERSELRAGVAVVFVSGATGAVTTIEYEPGLAEDMLGALERIAPREIEYAHNRRWGDGNGHSHIRASVIGPSLTVPFSDGKLMLGTWQQIVFLDMDNMPRYRRIVVQIMGE</sequence>
<organism evidence="3 4">
    <name type="scientific">Methanothrix harundinacea</name>
    <dbReference type="NCBI Taxonomy" id="301375"/>
    <lineage>
        <taxon>Archaea</taxon>
        <taxon>Methanobacteriati</taxon>
        <taxon>Methanobacteriota</taxon>
        <taxon>Stenosarchaea group</taxon>
        <taxon>Methanomicrobia</taxon>
        <taxon>Methanotrichales</taxon>
        <taxon>Methanotrichaceae</taxon>
        <taxon>Methanothrix</taxon>
    </lineage>
</organism>
<reference evidence="4 5" key="2">
    <citation type="journal article" date="2015" name="MBio">
        <title>Genome-Resolved Metagenomic Analysis Reveals Roles for Candidate Phyla and Other Microbial Community Members in Biogeochemical Transformations in Oil Reservoirs.</title>
        <authorList>
            <person name="Hu P."/>
            <person name="Tom L."/>
            <person name="Singh A."/>
            <person name="Thomas B.C."/>
            <person name="Baker B.J."/>
            <person name="Piceno Y.M."/>
            <person name="Andersen G.L."/>
            <person name="Banfield J.F."/>
        </authorList>
    </citation>
    <scope>NUCLEOTIDE SEQUENCE [LARGE SCALE GENOMIC DNA]</scope>
    <source>
        <strain evidence="2">57_489</strain>
    </source>
</reference>
<dbReference type="PANTHER" id="PTHR30615">
    <property type="entry name" value="UNCHARACTERIZED PROTEIN YJBQ-RELATED"/>
    <property type="match status" value="1"/>
</dbReference>
<dbReference type="AlphaFoldDB" id="A0A101IM90"/>
<dbReference type="Pfam" id="PF01894">
    <property type="entry name" value="YjbQ"/>
    <property type="match status" value="1"/>
</dbReference>
<protein>
    <recommendedName>
        <fullName evidence="6">Secondary thiamine-phosphate synthase enzyme</fullName>
    </recommendedName>
</protein>
<proteinExistence type="inferred from homology"/>
<evidence type="ECO:0000313" key="5">
    <source>
        <dbReference type="Proteomes" id="UP000057043"/>
    </source>
</evidence>
<dbReference type="InterPro" id="IPR001602">
    <property type="entry name" value="UPF0047_YjbQ-like"/>
</dbReference>
<accession>A0A101IM90</accession>
<dbReference type="EMBL" id="LGFT01000004">
    <property type="protein sequence ID" value="KUK45349.1"/>
    <property type="molecule type" value="Genomic_DNA"/>
</dbReference>
<gene>
    <name evidence="2" type="ORF">XD72_0252</name>
    <name evidence="3" type="ORF">XE07_0145</name>
</gene>
<dbReference type="PANTHER" id="PTHR30615:SF8">
    <property type="entry name" value="UPF0047 PROTEIN C4A8.02C"/>
    <property type="match status" value="1"/>
</dbReference>
<reference evidence="3" key="1">
    <citation type="journal article" date="2015" name="MBio">
        <title>Genome-resolved metagenomic analysis reveals roles for candidate phyla and other microbial community members in biogeochemical transformations in oil reservoirs.</title>
        <authorList>
            <person name="Hu P."/>
            <person name="Tom L."/>
            <person name="Singh A."/>
            <person name="Thomas B.C."/>
            <person name="Baker B.J."/>
            <person name="Piceno Y.M."/>
            <person name="Andersen G.L."/>
            <person name="Banfield J.F."/>
        </authorList>
    </citation>
    <scope>NUCLEOTIDE SEQUENCE [LARGE SCALE GENOMIC DNA]</scope>
    <source>
        <strain evidence="3">56_747</strain>
    </source>
</reference>
<evidence type="ECO:0000313" key="3">
    <source>
        <dbReference type="EMBL" id="KUK97731.1"/>
    </source>
</evidence>
<dbReference type="PIRSF" id="PIRSF004681">
    <property type="entry name" value="UCP004681"/>
    <property type="match status" value="1"/>
</dbReference>
<name>A0A101IM90_9EURY</name>
<dbReference type="SUPFAM" id="SSF111038">
    <property type="entry name" value="YjbQ-like"/>
    <property type="match status" value="1"/>
</dbReference>
<evidence type="ECO:0008006" key="6">
    <source>
        <dbReference type="Google" id="ProtNLM"/>
    </source>
</evidence>
<dbReference type="NCBIfam" id="TIGR00149">
    <property type="entry name" value="TIGR00149_YjbQ"/>
    <property type="match status" value="1"/>
</dbReference>
<dbReference type="EMBL" id="LGHB01000001">
    <property type="protein sequence ID" value="KUK97731.1"/>
    <property type="molecule type" value="Genomic_DNA"/>
</dbReference>
<evidence type="ECO:0000313" key="4">
    <source>
        <dbReference type="Proteomes" id="UP000053961"/>
    </source>
</evidence>
<evidence type="ECO:0000313" key="2">
    <source>
        <dbReference type="EMBL" id="KUK45349.1"/>
    </source>
</evidence>
<comment type="caution">
    <text evidence="3">The sequence shown here is derived from an EMBL/GenBank/DDBJ whole genome shotgun (WGS) entry which is preliminary data.</text>
</comment>
<dbReference type="InterPro" id="IPR035917">
    <property type="entry name" value="YjbQ-like_sf"/>
</dbReference>
<dbReference type="Proteomes" id="UP000057043">
    <property type="component" value="Unassembled WGS sequence"/>
</dbReference>